<sequence>MGGSIEVPRDVGLARGIDEYLVREDPRLASIAADWVSVSRRALMSEGCQLHDQAAIDDLRALCGELWPSVRLSEEQESYGVRTFTFKAGKGNAYGAWPALRWALATAWIADERLKRRARDGQM</sequence>
<gene>
    <name evidence="1" type="ORF">CSC78_15715</name>
</gene>
<name>A0ABQ6ZDS6_9GAMM</name>
<keyword evidence="2" id="KW-1185">Reference proteome</keyword>
<evidence type="ECO:0000313" key="2">
    <source>
        <dbReference type="Proteomes" id="UP000781710"/>
    </source>
</evidence>
<evidence type="ECO:0000313" key="1">
    <source>
        <dbReference type="EMBL" id="KAF1723483.1"/>
    </source>
</evidence>
<accession>A0ABQ6ZDS6</accession>
<reference evidence="1 2" key="1">
    <citation type="submission" date="2017-10" db="EMBL/GenBank/DDBJ databases">
        <title>Whole genome sequencing of members of genus Pseudoxanthomonas.</title>
        <authorList>
            <person name="Kumar S."/>
            <person name="Bansal K."/>
            <person name="Kaur A."/>
            <person name="Patil P."/>
            <person name="Sharma S."/>
            <person name="Patil P.B."/>
        </authorList>
    </citation>
    <scope>NUCLEOTIDE SEQUENCE [LARGE SCALE GENOMIC DNA]</scope>
    <source>
        <strain evidence="1 2">DSM 17109</strain>
    </source>
</reference>
<dbReference type="EMBL" id="PDWW01000027">
    <property type="protein sequence ID" value="KAF1723483.1"/>
    <property type="molecule type" value="Genomic_DNA"/>
</dbReference>
<protein>
    <submittedName>
        <fullName evidence="1">Uncharacterized protein</fullName>
    </submittedName>
</protein>
<organism evidence="1 2">
    <name type="scientific">Pseudoxanthomonas japonensis</name>
    <dbReference type="NCBI Taxonomy" id="69284"/>
    <lineage>
        <taxon>Bacteria</taxon>
        <taxon>Pseudomonadati</taxon>
        <taxon>Pseudomonadota</taxon>
        <taxon>Gammaproteobacteria</taxon>
        <taxon>Lysobacterales</taxon>
        <taxon>Lysobacteraceae</taxon>
        <taxon>Pseudoxanthomonas</taxon>
    </lineage>
</organism>
<comment type="caution">
    <text evidence="1">The sequence shown here is derived from an EMBL/GenBank/DDBJ whole genome shotgun (WGS) entry which is preliminary data.</text>
</comment>
<proteinExistence type="predicted"/>
<dbReference type="Proteomes" id="UP000781710">
    <property type="component" value="Unassembled WGS sequence"/>
</dbReference>